<dbReference type="InParanoid" id="B8C831"/>
<dbReference type="Proteomes" id="UP000001449">
    <property type="component" value="Chromosome 9"/>
</dbReference>
<dbReference type="EMBL" id="CM000645">
    <property type="protein sequence ID" value="EED90211.1"/>
    <property type="molecule type" value="Genomic_DNA"/>
</dbReference>
<sequence>MAPTSKSTQHDKEIASLLNRLHSGCRFINFTDPSNRTSNSAERKQHDVSNLLQNASSPDEIHAELGRALGYSYVGSLYAISPSLVIPGGGNAEQVQAAIARGERIIQSLVCGEDISSDGSDRYQPSVRLNKANYASVAYSFFDQLIQSLFVSNRNGIDETTLRDVRAFVESQWLQWCVRCEELAYANEEASPTFTGGGGGNVLNGCLKGYASICFPDDGTSTNDGSKQHGSAKVYESLVQSTSRKFWIRAYVSNAMRMRKEMQSGNALVGSLSPLFQCCVLRARLHHQHEVHSERQLLVREVLWGCSTLLQNASDSNLPEVCTTLADQIASMIMYLSVSLSSYLRQTLLATDDGVIIAELGLGTLALGIEDERQIEAVCNMMLGIYASLDDVKATIRSTSDRLWIGGILCSLGCTFHPRLGCASVAIQLKTMGEKLLQRVQAVSKEEKKNGVSDENHLMTILSQALGEEDTSNLQSLFAIVSSSISTPANLSTSLNSWKRRPLPLPDQCYGLLIGTALLHITVSSPAVTSTLQPGTAFSLLHSLLQCYPRLASRAVPSIVNLSRTCIRLHQQYDSTFLATTLLSSFQFLASPSIVSDAQGAHVSWTFLSQLVKEGTPTAVRSSVIRILADMCRSNKRLFRRIRDIVGQSMTSRDSPSTSRPLRDPIIRAAATATLCDMAKLDLLRDIEEIVGWIQNRLNDEEPAVVHFSLLTLKHLVFNEELEFDLVIRVLEKRLNVNMTDKSVVLGWNSLVLESFVMLLGEGGVEEEDSDNDAEQDDYAAPQITQQSAKAVSLLVELALSSELSLVEDDTERQHFDYSKTLIQRSTYSSLAGYSSQLLGLDSESIRRWNGIDMPGDDSEEGISISRYVQLREIALAGLQFTSQMYDSNDETEVDKEAIATDFSESVASIITTLVLFEEEVHGSFLFKGSSPSFTNKSDMGKTESRHRLSKAVVSSLPVLSMVEELFEDEPSPATATSFLCGTVGNDLANTKLSEILDPITECLSDIEPFADPSIQAIQISSIMLSMENVWKYIEVSGVSSKECFDEVVSQLEKWAETIGEYSHIALTSFALAVDEATQLWPSIANDVTTLQSKILEGRDNYLFESEDTKVLCISLIAAKMSRSADARVSEQLDFIEQSLLSHGGQSFGSLFGLAILVRHIFKDGRLNRSDPSDVWRQQQVQRIVSIFLVAINTCLAEQSESVSAFALAIKNGESSDDYVENDFLLVNDNSIAKMRCIMIGLGHTFSALSEISPVMTKGLLSVVENIPWKAGRAFALSAGYKSCIESGVLDQDCLTTVVTKISDLIQYSDGGSDRGEQLFALASMCSFSSDKAHTAMDLVKGALDEVLGDGSSSGSRDEKSMSILAGVALVGDVPGITSLNPNIYITTKKDLVIWTVELLKGIPSNESVERKVRDTSAIGLGALCALRRSSYTMKNARKAKSDKSSADRRLNFGHLIQAKDGSMMFSILNGVNNAHTVCVSTIHGDKRRIAATKKLSILLTTLQPIAMPGSFARIIEVILNDAHESELELKATCIELLTCQLESRRRVGSDRRGFLDLAARLAKITPLAINELMGVETVPSFVKAFPDILRELPTSVGEEIARNVWTICLVELKSQFSGQSASEFLTGIKALLVSSNMQGQSGQKHSTSPALIRFLQKLVVTSVFDDLCTTAAPCDENATMSNTQQIWEAFRQCLEFIPQSDTDTFQSDITRDNLFGMAVCSGTLKGSTKVSRKVEAFIARQEWKDNEGQLIALYSTLAIAPHCSNELEMKESVLSLFEVMLVKGVDTLCMELLAVKIAFWWESQQLTQLDVSDTAVQRVSNMSSFLLTGNASFAFQSLDPKQLIEFANACIEDLPAKLAVLCKMWKISNDVANRATRIWSASLDGRNDVEEQSSQLLQRCDRALACMKDIVEYINGGEVWCSSCEQR</sequence>
<dbReference type="GeneID" id="7449318"/>
<organism evidence="1 2">
    <name type="scientific">Thalassiosira pseudonana</name>
    <name type="common">Marine diatom</name>
    <name type="synonym">Cyclotella nana</name>
    <dbReference type="NCBI Taxonomy" id="35128"/>
    <lineage>
        <taxon>Eukaryota</taxon>
        <taxon>Sar</taxon>
        <taxon>Stramenopiles</taxon>
        <taxon>Ochrophyta</taxon>
        <taxon>Bacillariophyta</taxon>
        <taxon>Coscinodiscophyceae</taxon>
        <taxon>Thalassiosirophycidae</taxon>
        <taxon>Thalassiosirales</taxon>
        <taxon>Thalassiosiraceae</taxon>
        <taxon>Thalassiosira</taxon>
    </lineage>
</organism>
<dbReference type="KEGG" id="tps:THAPSDRAFT_23962"/>
<dbReference type="eggNOG" id="ENOG502SMWR">
    <property type="taxonomic scope" value="Eukaryota"/>
</dbReference>
<dbReference type="PaxDb" id="35128-Thaps23962"/>
<evidence type="ECO:0000313" key="1">
    <source>
        <dbReference type="EMBL" id="EED90211.1"/>
    </source>
</evidence>
<gene>
    <name evidence="1" type="ORF">THAPSDRAFT_23962</name>
</gene>
<accession>B8C831</accession>
<evidence type="ECO:0008006" key="3">
    <source>
        <dbReference type="Google" id="ProtNLM"/>
    </source>
</evidence>
<name>B8C831_THAPS</name>
<reference evidence="1 2" key="2">
    <citation type="journal article" date="2008" name="Nature">
        <title>The Phaeodactylum genome reveals the evolutionary history of diatom genomes.</title>
        <authorList>
            <person name="Bowler C."/>
            <person name="Allen A.E."/>
            <person name="Badger J.H."/>
            <person name="Grimwood J."/>
            <person name="Jabbari K."/>
            <person name="Kuo A."/>
            <person name="Maheswari U."/>
            <person name="Martens C."/>
            <person name="Maumus F."/>
            <person name="Otillar R.P."/>
            <person name="Rayko E."/>
            <person name="Salamov A."/>
            <person name="Vandepoele K."/>
            <person name="Beszteri B."/>
            <person name="Gruber A."/>
            <person name="Heijde M."/>
            <person name="Katinka M."/>
            <person name="Mock T."/>
            <person name="Valentin K."/>
            <person name="Verret F."/>
            <person name="Berges J.A."/>
            <person name="Brownlee C."/>
            <person name="Cadoret J.P."/>
            <person name="Chiovitti A."/>
            <person name="Choi C.J."/>
            <person name="Coesel S."/>
            <person name="De Martino A."/>
            <person name="Detter J.C."/>
            <person name="Durkin C."/>
            <person name="Falciatore A."/>
            <person name="Fournet J."/>
            <person name="Haruta M."/>
            <person name="Huysman M.J."/>
            <person name="Jenkins B.D."/>
            <person name="Jiroutova K."/>
            <person name="Jorgensen R.E."/>
            <person name="Joubert Y."/>
            <person name="Kaplan A."/>
            <person name="Kroger N."/>
            <person name="Kroth P.G."/>
            <person name="La Roche J."/>
            <person name="Lindquist E."/>
            <person name="Lommer M."/>
            <person name="Martin-Jezequel V."/>
            <person name="Lopez P.J."/>
            <person name="Lucas S."/>
            <person name="Mangogna M."/>
            <person name="McGinnis K."/>
            <person name="Medlin L.K."/>
            <person name="Montsant A."/>
            <person name="Oudot-Le Secq M.P."/>
            <person name="Napoli C."/>
            <person name="Obornik M."/>
            <person name="Parker M.S."/>
            <person name="Petit J.L."/>
            <person name="Porcel B.M."/>
            <person name="Poulsen N."/>
            <person name="Robison M."/>
            <person name="Rychlewski L."/>
            <person name="Rynearson T.A."/>
            <person name="Schmutz J."/>
            <person name="Shapiro H."/>
            <person name="Siaut M."/>
            <person name="Stanley M."/>
            <person name="Sussman M.R."/>
            <person name="Taylor A.R."/>
            <person name="Vardi A."/>
            <person name="von Dassow P."/>
            <person name="Vyverman W."/>
            <person name="Willis A."/>
            <person name="Wyrwicz L.S."/>
            <person name="Rokhsar D.S."/>
            <person name="Weissenbach J."/>
            <person name="Armbrust E.V."/>
            <person name="Green B.R."/>
            <person name="Van de Peer Y."/>
            <person name="Grigoriev I.V."/>
        </authorList>
    </citation>
    <scope>NUCLEOTIDE SEQUENCE [LARGE SCALE GENOMIC DNA]</scope>
    <source>
        <strain evidence="1 2">CCMP1335</strain>
    </source>
</reference>
<dbReference type="SUPFAM" id="SSF48371">
    <property type="entry name" value="ARM repeat"/>
    <property type="match status" value="2"/>
</dbReference>
<dbReference type="HOGENOM" id="CLU_235251_0_0_1"/>
<dbReference type="OMA" id="WCVRCEE"/>
<evidence type="ECO:0000313" key="2">
    <source>
        <dbReference type="Proteomes" id="UP000001449"/>
    </source>
</evidence>
<proteinExistence type="predicted"/>
<reference evidence="1 2" key="1">
    <citation type="journal article" date="2004" name="Science">
        <title>The genome of the diatom Thalassiosira pseudonana: ecology, evolution, and metabolism.</title>
        <authorList>
            <person name="Armbrust E.V."/>
            <person name="Berges J.A."/>
            <person name="Bowler C."/>
            <person name="Green B.R."/>
            <person name="Martinez D."/>
            <person name="Putnam N.H."/>
            <person name="Zhou S."/>
            <person name="Allen A.E."/>
            <person name="Apt K.E."/>
            <person name="Bechner M."/>
            <person name="Brzezinski M.A."/>
            <person name="Chaal B.K."/>
            <person name="Chiovitti A."/>
            <person name="Davis A.K."/>
            <person name="Demarest M.S."/>
            <person name="Detter J.C."/>
            <person name="Glavina T."/>
            <person name="Goodstein D."/>
            <person name="Hadi M.Z."/>
            <person name="Hellsten U."/>
            <person name="Hildebrand M."/>
            <person name="Jenkins B.D."/>
            <person name="Jurka J."/>
            <person name="Kapitonov V.V."/>
            <person name="Kroger N."/>
            <person name="Lau W.W."/>
            <person name="Lane T.W."/>
            <person name="Larimer F.W."/>
            <person name="Lippmeier J.C."/>
            <person name="Lucas S."/>
            <person name="Medina M."/>
            <person name="Montsant A."/>
            <person name="Obornik M."/>
            <person name="Parker M.S."/>
            <person name="Palenik B."/>
            <person name="Pazour G.J."/>
            <person name="Richardson P.M."/>
            <person name="Rynearson T.A."/>
            <person name="Saito M.A."/>
            <person name="Schwartz D.C."/>
            <person name="Thamatrakoln K."/>
            <person name="Valentin K."/>
            <person name="Vardi A."/>
            <person name="Wilkerson F.P."/>
            <person name="Rokhsar D.S."/>
        </authorList>
    </citation>
    <scope>NUCLEOTIDE SEQUENCE [LARGE SCALE GENOMIC DNA]</scope>
    <source>
        <strain evidence="1 2">CCMP1335</strain>
    </source>
</reference>
<protein>
    <recommendedName>
        <fullName evidence="3">DUF3730 domain-containing protein</fullName>
    </recommendedName>
</protein>
<dbReference type="RefSeq" id="XP_002292236.1">
    <property type="nucleotide sequence ID" value="XM_002292200.1"/>
</dbReference>
<keyword evidence="2" id="KW-1185">Reference proteome</keyword>
<dbReference type="InterPro" id="IPR016024">
    <property type="entry name" value="ARM-type_fold"/>
</dbReference>